<name>A0AAW0UR10_SCYPA</name>
<dbReference type="EMBL" id="JARAKH010000008">
    <property type="protein sequence ID" value="KAK8401648.1"/>
    <property type="molecule type" value="Genomic_DNA"/>
</dbReference>
<sequence>MVAAPPVLRQWGLERVGFRFPDALPSGRGEGPQSTPPVRHVPEKHLHHTQTHQEIKLKGNFLVYLEIHLLPDGVSVAEGGGASCTPPSTGVSTTWATG</sequence>
<evidence type="ECO:0000313" key="2">
    <source>
        <dbReference type="EMBL" id="KAK8401648.1"/>
    </source>
</evidence>
<feature type="region of interest" description="Disordered" evidence="1">
    <location>
        <begin position="78"/>
        <end position="98"/>
    </location>
</feature>
<evidence type="ECO:0000313" key="3">
    <source>
        <dbReference type="Proteomes" id="UP001487740"/>
    </source>
</evidence>
<dbReference type="AlphaFoldDB" id="A0AAW0UR10"/>
<protein>
    <submittedName>
        <fullName evidence="2">Uncharacterized protein</fullName>
    </submittedName>
</protein>
<evidence type="ECO:0000256" key="1">
    <source>
        <dbReference type="SAM" id="MobiDB-lite"/>
    </source>
</evidence>
<comment type="caution">
    <text evidence="2">The sequence shown here is derived from an EMBL/GenBank/DDBJ whole genome shotgun (WGS) entry which is preliminary data.</text>
</comment>
<proteinExistence type="predicted"/>
<dbReference type="Proteomes" id="UP001487740">
    <property type="component" value="Unassembled WGS sequence"/>
</dbReference>
<gene>
    <name evidence="2" type="ORF">O3P69_001045</name>
</gene>
<accession>A0AAW0UR10</accession>
<reference evidence="2 3" key="1">
    <citation type="submission" date="2023-03" db="EMBL/GenBank/DDBJ databases">
        <title>High-quality genome of Scylla paramamosain provides insights in environmental adaptation.</title>
        <authorList>
            <person name="Zhang L."/>
        </authorList>
    </citation>
    <scope>NUCLEOTIDE SEQUENCE [LARGE SCALE GENOMIC DNA]</scope>
    <source>
        <strain evidence="2">LZ_2023a</strain>
        <tissue evidence="2">Muscle</tissue>
    </source>
</reference>
<organism evidence="2 3">
    <name type="scientific">Scylla paramamosain</name>
    <name type="common">Mud crab</name>
    <dbReference type="NCBI Taxonomy" id="85552"/>
    <lineage>
        <taxon>Eukaryota</taxon>
        <taxon>Metazoa</taxon>
        <taxon>Ecdysozoa</taxon>
        <taxon>Arthropoda</taxon>
        <taxon>Crustacea</taxon>
        <taxon>Multicrustacea</taxon>
        <taxon>Malacostraca</taxon>
        <taxon>Eumalacostraca</taxon>
        <taxon>Eucarida</taxon>
        <taxon>Decapoda</taxon>
        <taxon>Pleocyemata</taxon>
        <taxon>Brachyura</taxon>
        <taxon>Eubrachyura</taxon>
        <taxon>Portunoidea</taxon>
        <taxon>Portunidae</taxon>
        <taxon>Portuninae</taxon>
        <taxon>Scylla</taxon>
    </lineage>
</organism>
<keyword evidence="3" id="KW-1185">Reference proteome</keyword>
<feature type="compositionally biased region" description="Polar residues" evidence="1">
    <location>
        <begin position="85"/>
        <end position="98"/>
    </location>
</feature>